<dbReference type="Gene3D" id="1.50.10.20">
    <property type="match status" value="1"/>
</dbReference>
<evidence type="ECO:0008006" key="3">
    <source>
        <dbReference type="Google" id="ProtNLM"/>
    </source>
</evidence>
<dbReference type="InterPro" id="IPR008930">
    <property type="entry name" value="Terpenoid_cyclase/PrenylTrfase"/>
</dbReference>
<reference evidence="1 2" key="1">
    <citation type="submission" date="2015-09" db="EMBL/GenBank/DDBJ databases">
        <title>A metagenomics-based metabolic model of nitrate-dependent anaerobic oxidation of methane by Methanoperedens-like archaea.</title>
        <authorList>
            <person name="Arshad A."/>
            <person name="Speth D.R."/>
            <person name="De Graaf R.M."/>
            <person name="Op Den Camp H.J."/>
            <person name="Jetten M.S."/>
            <person name="Welte C.U."/>
        </authorList>
    </citation>
    <scope>NUCLEOTIDE SEQUENCE [LARGE SCALE GENOMIC DNA]</scope>
</reference>
<dbReference type="CDD" id="cd00688">
    <property type="entry name" value="ISOPREN_C2_like"/>
    <property type="match status" value="1"/>
</dbReference>
<name>A0A0P8DVZ0_9EURY</name>
<evidence type="ECO:0000313" key="2">
    <source>
        <dbReference type="Proteomes" id="UP000050360"/>
    </source>
</evidence>
<dbReference type="EMBL" id="LKCM01000310">
    <property type="protein sequence ID" value="KPQ41727.1"/>
    <property type="molecule type" value="Genomic_DNA"/>
</dbReference>
<protein>
    <recommendedName>
        <fullName evidence="3">Squalene cyclase C-terminal domain-containing protein</fullName>
    </recommendedName>
</protein>
<evidence type="ECO:0000313" key="1">
    <source>
        <dbReference type="EMBL" id="KPQ41727.1"/>
    </source>
</evidence>
<organism evidence="1 2">
    <name type="scientific">Candidatus Methanoperedens nitratireducens</name>
    <dbReference type="NCBI Taxonomy" id="1392998"/>
    <lineage>
        <taxon>Archaea</taxon>
        <taxon>Methanobacteriati</taxon>
        <taxon>Methanobacteriota</taxon>
        <taxon>Stenosarchaea group</taxon>
        <taxon>Methanomicrobia</taxon>
        <taxon>Methanosarcinales</taxon>
        <taxon>ANME-2 cluster</taxon>
        <taxon>Candidatus Methanoperedentaceae</taxon>
        <taxon>Candidatus Methanoperedens</taxon>
    </lineage>
</organism>
<dbReference type="Proteomes" id="UP000050360">
    <property type="component" value="Unassembled WGS sequence"/>
</dbReference>
<dbReference type="AlphaFoldDB" id="A0A0P8DVZ0"/>
<sequence length="337" mass="38938">MAQRQLLFIWRRGYSNRESCILFKRRSITIRRVSNIRFIEPDMADKIYLPQVFSSAIVLHSLSFVESDPEVNEMRNKTVVYILANKEEPGVWRFYGKYSSMPPDLDDASVVFASLKETGIPVEESGLEYALNYKNQEGLFYTWMNEEKWMNESDPFYLLYKNNDVDPVVNANMLYALSLAGEQAPEVSDYLNSYIQNNSFTEATMYYHIPYIQLYTFSRAYADGQAEDLKPSMPVIKNYLLSTQKPDGSWGDEINTSMAAISLMNSGYKGKALDRAITHILDTQRSDGSWPEIGVQSLTFYYGSEEFTTAFSLEALSKYNELHNRKWQKTMRTLLNN</sequence>
<gene>
    <name evidence="1" type="ORF">MPEBLZ_03692</name>
</gene>
<proteinExistence type="predicted"/>
<dbReference type="SUPFAM" id="SSF48239">
    <property type="entry name" value="Terpenoid cyclases/Protein prenyltransferases"/>
    <property type="match status" value="1"/>
</dbReference>
<comment type="caution">
    <text evidence="1">The sequence shown here is derived from an EMBL/GenBank/DDBJ whole genome shotgun (WGS) entry which is preliminary data.</text>
</comment>
<accession>A0A0P8DVZ0</accession>